<evidence type="ECO:0000256" key="3">
    <source>
        <dbReference type="ARBA" id="ARBA00022448"/>
    </source>
</evidence>
<reference evidence="23" key="1">
    <citation type="submission" date="2023-07" db="EMBL/GenBank/DDBJ databases">
        <title>Genomic Encyclopedia of Type Strains, Phase IV (KMG-IV): sequencing the most valuable type-strain genomes for metagenomic binning, comparative biology and taxonomic classification.</title>
        <authorList>
            <person name="Goeker M."/>
        </authorList>
    </citation>
    <scope>NUCLEOTIDE SEQUENCE [LARGE SCALE GENOMIC DNA]</scope>
    <source>
        <strain evidence="23">JSM 076093</strain>
    </source>
</reference>
<dbReference type="InterPro" id="IPR008972">
    <property type="entry name" value="Cupredoxin"/>
</dbReference>
<dbReference type="Gene3D" id="2.60.40.420">
    <property type="entry name" value="Cupredoxins - blue copper proteins"/>
    <property type="match status" value="1"/>
</dbReference>
<dbReference type="SUPFAM" id="SSF46626">
    <property type="entry name" value="Cytochrome c"/>
    <property type="match status" value="1"/>
</dbReference>
<evidence type="ECO:0000256" key="11">
    <source>
        <dbReference type="ARBA" id="ARBA00023004"/>
    </source>
</evidence>
<evidence type="ECO:0000256" key="17">
    <source>
        <dbReference type="RuleBase" id="RU000456"/>
    </source>
</evidence>
<feature type="domain" description="Cytochrome oxidase subunit II transmembrane region profile" evidence="21">
    <location>
        <begin position="25"/>
        <end position="123"/>
    </location>
</feature>
<dbReference type="InterPro" id="IPR011759">
    <property type="entry name" value="Cyt_c_oxidase_su2_TM_dom"/>
</dbReference>
<dbReference type="PROSITE" id="PS50999">
    <property type="entry name" value="COX2_TM"/>
    <property type="match status" value="1"/>
</dbReference>
<dbReference type="InterPro" id="IPR009056">
    <property type="entry name" value="Cyt_c-like_dom"/>
</dbReference>
<name>A0ABU0K2X8_9BACL</name>
<evidence type="ECO:0000259" key="21">
    <source>
        <dbReference type="PROSITE" id="PS50999"/>
    </source>
</evidence>
<dbReference type="PRINTS" id="PR01166">
    <property type="entry name" value="CYCOXIDASEII"/>
</dbReference>
<dbReference type="InterPro" id="IPR036257">
    <property type="entry name" value="Cyt_c_oxidase_su2_TM_sf"/>
</dbReference>
<dbReference type="PROSITE" id="PS00078">
    <property type="entry name" value="COX2"/>
    <property type="match status" value="1"/>
</dbReference>
<feature type="transmembrane region" description="Helical" evidence="19">
    <location>
        <begin position="91"/>
        <end position="119"/>
    </location>
</feature>
<dbReference type="Pfam" id="PF00034">
    <property type="entry name" value="Cytochrom_C"/>
    <property type="match status" value="1"/>
</dbReference>
<keyword evidence="13 19" id="KW-0472">Membrane</keyword>
<dbReference type="SUPFAM" id="SSF81464">
    <property type="entry name" value="Cytochrome c oxidase subunit II-like, transmembrane region"/>
    <property type="match status" value="1"/>
</dbReference>
<evidence type="ECO:0000256" key="12">
    <source>
        <dbReference type="ARBA" id="ARBA00023008"/>
    </source>
</evidence>
<dbReference type="PROSITE" id="PS51257">
    <property type="entry name" value="PROKAR_LIPOPROTEIN"/>
    <property type="match status" value="1"/>
</dbReference>
<dbReference type="InterPro" id="IPR014222">
    <property type="entry name" value="Cyt_c_oxidase_su2"/>
</dbReference>
<keyword evidence="8" id="KW-1278">Translocase</keyword>
<dbReference type="PANTHER" id="PTHR22888">
    <property type="entry name" value="CYTOCHROME C OXIDASE, SUBUNIT II"/>
    <property type="match status" value="1"/>
</dbReference>
<evidence type="ECO:0000256" key="4">
    <source>
        <dbReference type="ARBA" id="ARBA00022617"/>
    </source>
</evidence>
<evidence type="ECO:0000256" key="13">
    <source>
        <dbReference type="ARBA" id="ARBA00023136"/>
    </source>
</evidence>
<evidence type="ECO:0000256" key="8">
    <source>
        <dbReference type="ARBA" id="ARBA00022967"/>
    </source>
</evidence>
<dbReference type="NCBIfam" id="TIGR02866">
    <property type="entry name" value="CoxB"/>
    <property type="match status" value="1"/>
</dbReference>
<evidence type="ECO:0000259" key="20">
    <source>
        <dbReference type="PROSITE" id="PS50857"/>
    </source>
</evidence>
<evidence type="ECO:0000256" key="2">
    <source>
        <dbReference type="ARBA" id="ARBA00007866"/>
    </source>
</evidence>
<comment type="function">
    <text evidence="14 18">Subunits I and II form the functional core of the enzyme complex. Electrons originating in cytochrome c are transferred via heme a and Cu(A) to the binuclear center formed by heme a3 and Cu(B).</text>
</comment>
<protein>
    <recommendedName>
        <fullName evidence="18">Cytochrome c oxidase subunit 2</fullName>
        <ecNumber evidence="18">7.1.1.9</ecNumber>
    </recommendedName>
</protein>
<evidence type="ECO:0000256" key="16">
    <source>
        <dbReference type="PROSITE-ProRule" id="PRU00433"/>
    </source>
</evidence>
<evidence type="ECO:0000313" key="24">
    <source>
        <dbReference type="Proteomes" id="UP001226720"/>
    </source>
</evidence>
<comment type="similarity">
    <text evidence="2 17">Belongs to the cytochrome c oxidase subunit 2 family.</text>
</comment>
<dbReference type="PANTHER" id="PTHR22888:SF10">
    <property type="entry name" value="CYTOCHROME C OXIDASE SUBUNIT 2"/>
    <property type="match status" value="1"/>
</dbReference>
<keyword evidence="4 16" id="KW-0349">Heme</keyword>
<keyword evidence="6 17" id="KW-0812">Transmembrane</keyword>
<dbReference type="Pfam" id="PF00116">
    <property type="entry name" value="COX2"/>
    <property type="match status" value="1"/>
</dbReference>
<dbReference type="CDD" id="cd04213">
    <property type="entry name" value="CuRO_CcO_Caa3_II"/>
    <property type="match status" value="1"/>
</dbReference>
<dbReference type="EMBL" id="JAUSWM010000003">
    <property type="protein sequence ID" value="MDQ0482753.1"/>
    <property type="molecule type" value="Genomic_DNA"/>
</dbReference>
<evidence type="ECO:0000313" key="23">
    <source>
        <dbReference type="EMBL" id="MDQ0482753.1"/>
    </source>
</evidence>
<evidence type="ECO:0000256" key="14">
    <source>
        <dbReference type="ARBA" id="ARBA00024688"/>
    </source>
</evidence>
<keyword evidence="3 17" id="KW-0813">Transport</keyword>
<gene>
    <name evidence="23" type="ORF">QO000_001725</name>
</gene>
<dbReference type="Proteomes" id="UP001226720">
    <property type="component" value="Unassembled WGS sequence"/>
</dbReference>
<evidence type="ECO:0000256" key="15">
    <source>
        <dbReference type="ARBA" id="ARBA00047816"/>
    </source>
</evidence>
<feature type="domain" description="Cytochrome oxidase subunit II copper A binding" evidence="20">
    <location>
        <begin position="128"/>
        <end position="240"/>
    </location>
</feature>
<comment type="caution">
    <text evidence="23">The sequence shown here is derived from an EMBL/GenBank/DDBJ whole genome shotgun (WGS) entry which is preliminary data.</text>
</comment>
<dbReference type="PROSITE" id="PS50857">
    <property type="entry name" value="COX2_CUA"/>
    <property type="match status" value="1"/>
</dbReference>
<dbReference type="SUPFAM" id="SSF49503">
    <property type="entry name" value="Cupredoxins"/>
    <property type="match status" value="1"/>
</dbReference>
<dbReference type="PROSITE" id="PS51007">
    <property type="entry name" value="CYTC"/>
    <property type="match status" value="1"/>
</dbReference>
<evidence type="ECO:0000256" key="7">
    <source>
        <dbReference type="ARBA" id="ARBA00022723"/>
    </source>
</evidence>
<dbReference type="InterPro" id="IPR001505">
    <property type="entry name" value="Copper_CuA"/>
</dbReference>
<comment type="cofactor">
    <cofactor evidence="18">
        <name>Cu cation</name>
        <dbReference type="ChEBI" id="CHEBI:23378"/>
    </cofactor>
    <text evidence="18">Binds a copper A center.</text>
</comment>
<keyword evidence="12 18" id="KW-0186">Copper</keyword>
<organism evidence="23 24">
    <name type="scientific">Guptibacillus hwajinpoensis</name>
    <dbReference type="NCBI Taxonomy" id="208199"/>
    <lineage>
        <taxon>Bacteria</taxon>
        <taxon>Bacillati</taxon>
        <taxon>Bacillota</taxon>
        <taxon>Bacilli</taxon>
        <taxon>Bacillales</taxon>
        <taxon>Guptibacillaceae</taxon>
        <taxon>Guptibacillus</taxon>
    </lineage>
</organism>
<comment type="catalytic activity">
    <reaction evidence="15 18">
        <text>4 Fe(II)-[cytochrome c] + O2 + 8 H(+)(in) = 4 Fe(III)-[cytochrome c] + 2 H2O + 4 H(+)(out)</text>
        <dbReference type="Rhea" id="RHEA:11436"/>
        <dbReference type="Rhea" id="RHEA-COMP:10350"/>
        <dbReference type="Rhea" id="RHEA-COMP:14399"/>
        <dbReference type="ChEBI" id="CHEBI:15377"/>
        <dbReference type="ChEBI" id="CHEBI:15378"/>
        <dbReference type="ChEBI" id="CHEBI:15379"/>
        <dbReference type="ChEBI" id="CHEBI:29033"/>
        <dbReference type="ChEBI" id="CHEBI:29034"/>
        <dbReference type="EC" id="7.1.1.9"/>
    </reaction>
</comment>
<feature type="transmembrane region" description="Helical" evidence="19">
    <location>
        <begin position="52"/>
        <end position="71"/>
    </location>
</feature>
<keyword evidence="24" id="KW-1185">Reference proteome</keyword>
<dbReference type="EC" id="7.1.1.9" evidence="18"/>
<comment type="subcellular location">
    <subcellularLocation>
        <location evidence="17">Cell membrane</location>
        <topology evidence="17">Multi-pass membrane protein</topology>
    </subcellularLocation>
    <subcellularLocation>
        <location evidence="1">Membrane</location>
        <topology evidence="1">Multi-pass membrane protein</topology>
    </subcellularLocation>
</comment>
<evidence type="ECO:0000256" key="18">
    <source>
        <dbReference type="RuleBase" id="RU004024"/>
    </source>
</evidence>
<proteinExistence type="inferred from homology"/>
<dbReference type="InterPro" id="IPR034236">
    <property type="entry name" value="CuRO_CcO_Caa3_II"/>
</dbReference>
<evidence type="ECO:0000256" key="9">
    <source>
        <dbReference type="ARBA" id="ARBA00022982"/>
    </source>
</evidence>
<keyword evidence="10 19" id="KW-1133">Transmembrane helix</keyword>
<feature type="domain" description="Cytochrome c" evidence="22">
    <location>
        <begin position="251"/>
        <end position="340"/>
    </location>
</feature>
<dbReference type="InterPro" id="IPR045187">
    <property type="entry name" value="CcO_II"/>
</dbReference>
<keyword evidence="5 17" id="KW-0679">Respiratory chain</keyword>
<evidence type="ECO:0000256" key="1">
    <source>
        <dbReference type="ARBA" id="ARBA00004141"/>
    </source>
</evidence>
<keyword evidence="9 17" id="KW-0249">Electron transport</keyword>
<evidence type="ECO:0000256" key="19">
    <source>
        <dbReference type="SAM" id="Phobius"/>
    </source>
</evidence>
<dbReference type="InterPro" id="IPR002429">
    <property type="entry name" value="CcO_II-like_C"/>
</dbReference>
<dbReference type="Pfam" id="PF02790">
    <property type="entry name" value="COX2_TM"/>
    <property type="match status" value="1"/>
</dbReference>
<keyword evidence="11 16" id="KW-0408">Iron</keyword>
<accession>A0ABU0K2X8</accession>
<evidence type="ECO:0000256" key="10">
    <source>
        <dbReference type="ARBA" id="ARBA00022989"/>
    </source>
</evidence>
<dbReference type="Gene3D" id="1.10.287.90">
    <property type="match status" value="1"/>
</dbReference>
<evidence type="ECO:0000256" key="6">
    <source>
        <dbReference type="ARBA" id="ARBA00022692"/>
    </source>
</evidence>
<evidence type="ECO:0000259" key="22">
    <source>
        <dbReference type="PROSITE" id="PS51007"/>
    </source>
</evidence>
<evidence type="ECO:0000256" key="5">
    <source>
        <dbReference type="ARBA" id="ARBA00022660"/>
    </source>
</evidence>
<dbReference type="InterPro" id="IPR036909">
    <property type="entry name" value="Cyt_c-like_dom_sf"/>
</dbReference>
<sequence>MQMKRWRNAWRFLPLLSVIALTLTGCGNEQLTTLLPKGEGSEMQFNLMMLSLYIMIGVFVVVALIYTIVLVRFRRRGESDNEIPEQTEGNVVLEILWTVVPIILLLILAVPTVMATFALDEGTENVPEGATVVKVTAHQYWWEFEYPDLGVKTAQDLYIPSGERVYFELASKDVLHSFWVPTLGGKMDTNTATVNKMWLNAQEPGTYYGKCAELCGPAHALMDFKVIAQEKEDFEAWAESMKEASSQASTDQAAQGEEIFANSCIGCHAVGADGGNTGPNLTNFGDREKVAGILDHTDKNIKAWIAKPGEFKPGNNMPAFEDQLNDEELNALVAYLNGLKVEE</sequence>
<keyword evidence="7 16" id="KW-0479">Metal-binding</keyword>